<dbReference type="PANTHER" id="PTHR13068:SF161">
    <property type="entry name" value="F19K23.4 PROTEIN-RELATED"/>
    <property type="match status" value="1"/>
</dbReference>
<protein>
    <submittedName>
        <fullName evidence="1">Transcription termination factor mitochondrial/chloroplastic</fullName>
    </submittedName>
</protein>
<accession>A0A8T2BMH9</accession>
<dbReference type="FunFam" id="1.25.70.10:FF:000033">
    <property type="entry name" value="F19K23.4 protein"/>
    <property type="match status" value="1"/>
</dbReference>
<dbReference type="InterPro" id="IPR003690">
    <property type="entry name" value="MTERF"/>
</dbReference>
<gene>
    <name evidence="1" type="ORF">ISN45_Aa02g003150</name>
</gene>
<keyword evidence="2" id="KW-1185">Reference proteome</keyword>
<name>A0A8T2BMH9_9BRAS</name>
<proteinExistence type="predicted"/>
<reference evidence="1 2" key="1">
    <citation type="submission" date="2020-12" db="EMBL/GenBank/DDBJ databases">
        <title>Concerted genomic and epigenomic changes stabilize Arabidopsis allopolyploids.</title>
        <authorList>
            <person name="Chen Z."/>
        </authorList>
    </citation>
    <scope>NUCLEOTIDE SEQUENCE [LARGE SCALE GENOMIC DNA]</scope>
    <source>
        <strain evidence="1">Allo738</strain>
        <tissue evidence="1">Leaf</tissue>
    </source>
</reference>
<sequence length="858" mass="98192">MSSLILHHGRRSLKLHKWPNLRVSVQNPFSFSNSFSSTSAKDGRKGQIFTISYLIDSLGLTANLAESISRKVSFEERRNPDSILNLFRSYGFTDSQISSIITDYPRLLIIDAKKSFAHKLQVLQSRGASSSELTETVSKVPKILAMKGDKTISRYYDFVKEIIEAGKSSMFEKLCHSMPQGMQENKIRNLSVLSEFGVPQRLLFPLLISDRKLVCGKGKFDESLKKVVEMGFDPTTSKFVDALRAVQGISEKSIEEKVSFYKRLGFDVGDVCEMFKKYPVSMRLSEKKIAQKFETLKKCGLLEDEILSVFPQCIGASEQKIVKSIETFKDLGFSKDEFAFMVKHFPMCLNISAETVKKKTKFLVKKKNKFMVKKMKWPLKAVALYPQVLGLSMEKRIVPRCNVMKALMSIGLLGNRESKLPLKEAVLLCTDEEFLRMYVRNHDDKELVAELMAIFNGDRPLSIPLHQQIFTWILTIQSLRKYSLVPKIFTVSYLVDSLGFTTKLAESISRKVNFEDKVNPDSVLSLFRSYGFTDSQISNIIKDYPRLLIADVEKSLGPKLQFLQSRGASSSELGVIVSLVPKILGKRGGKTISVYYDFVKEVIEADKSSKLEKLCHSLPQGSRQDNKIRNVLALRKLGVPQRLLFTLFVTDHHVCCGKEKFEDSLKKVVAMGFDPTATKFIEALKVFYRMRNETVEERVNVCKRLGFTVEDIWEMFKKWPCFMNNSEKKICQTFETLKKWWFSRAEFTTMVKHFPPCIGLSLEMVRKKADFLVKKMNWPLNALVSNPQVLGLSMEKRIVPRCNVIKALISKGLLGDTSSKLIYQMYIRNAVVLLYRFNFSPPRLENHTLIYQIKKTQF</sequence>
<organism evidence="1 2">
    <name type="scientific">Arabidopsis thaliana x Arabidopsis arenosa</name>
    <dbReference type="NCBI Taxonomy" id="1240361"/>
    <lineage>
        <taxon>Eukaryota</taxon>
        <taxon>Viridiplantae</taxon>
        <taxon>Streptophyta</taxon>
        <taxon>Embryophyta</taxon>
        <taxon>Tracheophyta</taxon>
        <taxon>Spermatophyta</taxon>
        <taxon>Magnoliopsida</taxon>
        <taxon>eudicotyledons</taxon>
        <taxon>Gunneridae</taxon>
        <taxon>Pentapetalae</taxon>
        <taxon>rosids</taxon>
        <taxon>malvids</taxon>
        <taxon>Brassicales</taxon>
        <taxon>Brassicaceae</taxon>
        <taxon>Camelineae</taxon>
        <taxon>Arabidopsis</taxon>
    </lineage>
</organism>
<evidence type="ECO:0000313" key="1">
    <source>
        <dbReference type="EMBL" id="KAG7584931.1"/>
    </source>
</evidence>
<dbReference type="AlphaFoldDB" id="A0A8T2BMH9"/>
<dbReference type="SMART" id="SM00733">
    <property type="entry name" value="Mterf"/>
    <property type="match status" value="13"/>
</dbReference>
<dbReference type="EMBL" id="JAEFBK010000007">
    <property type="protein sequence ID" value="KAG7584931.1"/>
    <property type="molecule type" value="Genomic_DNA"/>
</dbReference>
<dbReference type="PANTHER" id="PTHR13068">
    <property type="entry name" value="CGI-12 PROTEIN-RELATED"/>
    <property type="match status" value="1"/>
</dbReference>
<dbReference type="Proteomes" id="UP000694240">
    <property type="component" value="Chromosome 7"/>
</dbReference>
<comment type="caution">
    <text evidence="1">The sequence shown here is derived from an EMBL/GenBank/DDBJ whole genome shotgun (WGS) entry which is preliminary data.</text>
</comment>
<dbReference type="FunFam" id="1.25.70.10:FF:000040">
    <property type="entry name" value="Mitochondrial transcription termination factor family protein"/>
    <property type="match status" value="1"/>
</dbReference>
<dbReference type="Pfam" id="PF02536">
    <property type="entry name" value="mTERF"/>
    <property type="match status" value="3"/>
</dbReference>
<evidence type="ECO:0000313" key="2">
    <source>
        <dbReference type="Proteomes" id="UP000694240"/>
    </source>
</evidence>
<dbReference type="GO" id="GO:0003676">
    <property type="term" value="F:nucleic acid binding"/>
    <property type="evidence" value="ECO:0007669"/>
    <property type="project" value="InterPro"/>
</dbReference>